<proteinExistence type="predicted"/>
<keyword evidence="2" id="KW-1185">Reference proteome</keyword>
<sequence>MLSHVQMVQKYFLMRALNFLCSRTPSFNAPNPNYKTPSLGSLGIHNFCTSKSGSSSENPNNHHSENEIHDVDDVSSAELKAQIDNFYKGDFEAIPAIFESILKRKLAGKHQDSDDELMNEFRQGQPNEVIDDFSCSSDSDDE</sequence>
<evidence type="ECO:0000313" key="2">
    <source>
        <dbReference type="Proteomes" id="UP001056120"/>
    </source>
</evidence>
<evidence type="ECO:0000313" key="1">
    <source>
        <dbReference type="EMBL" id="KAI3795145.1"/>
    </source>
</evidence>
<gene>
    <name evidence="1" type="ORF">L1987_37793</name>
</gene>
<protein>
    <submittedName>
        <fullName evidence="1">Uncharacterized protein</fullName>
    </submittedName>
</protein>
<dbReference type="Proteomes" id="UP001056120">
    <property type="component" value="Linkage Group LG12"/>
</dbReference>
<name>A0ACB9HIR9_9ASTR</name>
<dbReference type="EMBL" id="CM042029">
    <property type="protein sequence ID" value="KAI3795145.1"/>
    <property type="molecule type" value="Genomic_DNA"/>
</dbReference>
<organism evidence="1 2">
    <name type="scientific">Smallanthus sonchifolius</name>
    <dbReference type="NCBI Taxonomy" id="185202"/>
    <lineage>
        <taxon>Eukaryota</taxon>
        <taxon>Viridiplantae</taxon>
        <taxon>Streptophyta</taxon>
        <taxon>Embryophyta</taxon>
        <taxon>Tracheophyta</taxon>
        <taxon>Spermatophyta</taxon>
        <taxon>Magnoliopsida</taxon>
        <taxon>eudicotyledons</taxon>
        <taxon>Gunneridae</taxon>
        <taxon>Pentapetalae</taxon>
        <taxon>asterids</taxon>
        <taxon>campanulids</taxon>
        <taxon>Asterales</taxon>
        <taxon>Asteraceae</taxon>
        <taxon>Asteroideae</taxon>
        <taxon>Heliantheae alliance</taxon>
        <taxon>Millerieae</taxon>
        <taxon>Smallanthus</taxon>
    </lineage>
</organism>
<reference evidence="2" key="1">
    <citation type="journal article" date="2022" name="Mol. Ecol. Resour.">
        <title>The genomes of chicory, endive, great burdock and yacon provide insights into Asteraceae palaeo-polyploidization history and plant inulin production.</title>
        <authorList>
            <person name="Fan W."/>
            <person name="Wang S."/>
            <person name="Wang H."/>
            <person name="Wang A."/>
            <person name="Jiang F."/>
            <person name="Liu H."/>
            <person name="Zhao H."/>
            <person name="Xu D."/>
            <person name="Zhang Y."/>
        </authorList>
    </citation>
    <scope>NUCLEOTIDE SEQUENCE [LARGE SCALE GENOMIC DNA]</scope>
    <source>
        <strain evidence="2">cv. Yunnan</strain>
    </source>
</reference>
<accession>A0ACB9HIR9</accession>
<comment type="caution">
    <text evidence="1">The sequence shown here is derived from an EMBL/GenBank/DDBJ whole genome shotgun (WGS) entry which is preliminary data.</text>
</comment>
<reference evidence="1 2" key="2">
    <citation type="journal article" date="2022" name="Mol. Ecol. Resour.">
        <title>The genomes of chicory, endive, great burdock and yacon provide insights into Asteraceae paleo-polyploidization history and plant inulin production.</title>
        <authorList>
            <person name="Fan W."/>
            <person name="Wang S."/>
            <person name="Wang H."/>
            <person name="Wang A."/>
            <person name="Jiang F."/>
            <person name="Liu H."/>
            <person name="Zhao H."/>
            <person name="Xu D."/>
            <person name="Zhang Y."/>
        </authorList>
    </citation>
    <scope>NUCLEOTIDE SEQUENCE [LARGE SCALE GENOMIC DNA]</scope>
    <source>
        <strain evidence="2">cv. Yunnan</strain>
        <tissue evidence="1">Leaves</tissue>
    </source>
</reference>